<keyword evidence="1" id="KW-1133">Transmembrane helix</keyword>
<organism evidence="2 3">
    <name type="scientific">Cylicostephanus goldi</name>
    <name type="common">Nematode worm</name>
    <dbReference type="NCBI Taxonomy" id="71465"/>
    <lineage>
        <taxon>Eukaryota</taxon>
        <taxon>Metazoa</taxon>
        <taxon>Ecdysozoa</taxon>
        <taxon>Nematoda</taxon>
        <taxon>Chromadorea</taxon>
        <taxon>Rhabditida</taxon>
        <taxon>Rhabditina</taxon>
        <taxon>Rhabditomorpha</taxon>
        <taxon>Strongyloidea</taxon>
        <taxon>Strongylidae</taxon>
        <taxon>Cylicostephanus</taxon>
    </lineage>
</organism>
<keyword evidence="1" id="KW-0812">Transmembrane</keyword>
<proteinExistence type="predicted"/>
<keyword evidence="3" id="KW-1185">Reference proteome</keyword>
<feature type="transmembrane region" description="Helical" evidence="1">
    <location>
        <begin position="6"/>
        <end position="28"/>
    </location>
</feature>
<dbReference type="AlphaFoldDB" id="A0A3P6RXZ6"/>
<protein>
    <submittedName>
        <fullName evidence="2">Uncharacterized protein</fullName>
    </submittedName>
</protein>
<keyword evidence="1" id="KW-0472">Membrane</keyword>
<dbReference type="Proteomes" id="UP000271889">
    <property type="component" value="Unassembled WGS sequence"/>
</dbReference>
<name>A0A3P6RXZ6_CYLGO</name>
<evidence type="ECO:0000313" key="2">
    <source>
        <dbReference type="EMBL" id="VDK66736.1"/>
    </source>
</evidence>
<dbReference type="EMBL" id="UYRV01019916">
    <property type="protein sequence ID" value="VDK66736.1"/>
    <property type="molecule type" value="Genomic_DNA"/>
</dbReference>
<dbReference type="OrthoDB" id="10570576at2759"/>
<reference evidence="2 3" key="1">
    <citation type="submission" date="2018-11" db="EMBL/GenBank/DDBJ databases">
        <authorList>
            <consortium name="Pathogen Informatics"/>
        </authorList>
    </citation>
    <scope>NUCLEOTIDE SEQUENCE [LARGE SCALE GENOMIC DNA]</scope>
</reference>
<accession>A0A3P6RXZ6</accession>
<evidence type="ECO:0000256" key="1">
    <source>
        <dbReference type="SAM" id="Phobius"/>
    </source>
</evidence>
<evidence type="ECO:0000313" key="3">
    <source>
        <dbReference type="Proteomes" id="UP000271889"/>
    </source>
</evidence>
<gene>
    <name evidence="2" type="ORF">CGOC_LOCUS6225</name>
</gene>
<sequence>MKKATKWGIGGAVVLIIAIVAVVLGVVLPGRKKEDKDEELPVMYFAMHLGDAAPARSPRMSGQFQNLMEGECSLDLVCFYRIFQNEFR</sequence>